<keyword evidence="1" id="KW-1133">Transmembrane helix</keyword>
<dbReference type="OrthoDB" id="1524706at2"/>
<evidence type="ECO:0000256" key="1">
    <source>
        <dbReference type="SAM" id="Phobius"/>
    </source>
</evidence>
<evidence type="ECO:0000313" key="2">
    <source>
        <dbReference type="EMBL" id="SDL38359.1"/>
    </source>
</evidence>
<dbReference type="Proteomes" id="UP000199440">
    <property type="component" value="Unassembled WGS sequence"/>
</dbReference>
<gene>
    <name evidence="2" type="ORF">SAMN04488514_101611</name>
</gene>
<name>A0A1G9JLD6_9FLAO</name>
<dbReference type="RefSeq" id="WP_089885128.1">
    <property type="nucleotide sequence ID" value="NZ_FNGV01000001.1"/>
</dbReference>
<proteinExistence type="predicted"/>
<reference evidence="2 3" key="1">
    <citation type="submission" date="2016-10" db="EMBL/GenBank/DDBJ databases">
        <authorList>
            <person name="de Groot N.N."/>
        </authorList>
    </citation>
    <scope>NUCLEOTIDE SEQUENCE [LARGE SCALE GENOMIC DNA]</scope>
    <source>
        <strain evidence="2 3">DSM 19886</strain>
    </source>
</reference>
<keyword evidence="3" id="KW-1185">Reference proteome</keyword>
<evidence type="ECO:0000313" key="3">
    <source>
        <dbReference type="Proteomes" id="UP000199440"/>
    </source>
</evidence>
<feature type="transmembrane region" description="Helical" evidence="1">
    <location>
        <begin position="6"/>
        <end position="24"/>
    </location>
</feature>
<keyword evidence="1" id="KW-0472">Membrane</keyword>
<dbReference type="STRING" id="192904.SAMN04488514_101611"/>
<accession>A0A1G9JLD6</accession>
<dbReference type="EMBL" id="FNGV01000001">
    <property type="protein sequence ID" value="SDL38359.1"/>
    <property type="molecule type" value="Genomic_DNA"/>
</dbReference>
<keyword evidence="1" id="KW-0812">Transmembrane</keyword>
<sequence length="161" mass="18385">MELASAIIGGVLAAVCAVPFVLITQGRKKREKKMLQSLITLADQHDCKISEHEFCSDFTIGIDKTKHFVFFIKKTKTKETLQYVDLNAIQSCKVNNIGRTFRNKDGQHREIERLELSFTPKAKDLGTINFEFYDAEINMQLSGELQAIQKWSKIVDLQFKA</sequence>
<organism evidence="2 3">
    <name type="scientific">Kriegella aquimaris</name>
    <dbReference type="NCBI Taxonomy" id="192904"/>
    <lineage>
        <taxon>Bacteria</taxon>
        <taxon>Pseudomonadati</taxon>
        <taxon>Bacteroidota</taxon>
        <taxon>Flavobacteriia</taxon>
        <taxon>Flavobacteriales</taxon>
        <taxon>Flavobacteriaceae</taxon>
        <taxon>Kriegella</taxon>
    </lineage>
</organism>
<protein>
    <submittedName>
        <fullName evidence="2">Uncharacterized protein</fullName>
    </submittedName>
</protein>
<dbReference type="AlphaFoldDB" id="A0A1G9JLD6"/>